<evidence type="ECO:0000256" key="6">
    <source>
        <dbReference type="ARBA" id="ARBA00022729"/>
    </source>
</evidence>
<evidence type="ECO:0000313" key="18">
    <source>
        <dbReference type="Proteomes" id="UP000472276"/>
    </source>
</evidence>
<gene>
    <name evidence="17" type="primary">LOC116334485</name>
</gene>
<keyword evidence="4" id="KW-0964">Secreted</keyword>
<comment type="cofactor">
    <cofactor evidence="15">
        <name>Zn(2+)</name>
        <dbReference type="ChEBI" id="CHEBI:29105"/>
    </cofactor>
    <text evidence="15">Binds 1 zinc ion per subunit.</text>
</comment>
<evidence type="ECO:0000256" key="5">
    <source>
        <dbReference type="ARBA" id="ARBA00022723"/>
    </source>
</evidence>
<dbReference type="Ensembl" id="ENSOABT00000004900.2">
    <property type="protein sequence ID" value="ENSOABP00000004726.2"/>
    <property type="gene ID" value="ENSOABG00000002709.2"/>
</dbReference>
<dbReference type="Gene3D" id="2.60.40.200">
    <property type="entry name" value="Superoxide dismutase, copper/zinc binding domain"/>
    <property type="match status" value="1"/>
</dbReference>
<dbReference type="PROSITE" id="PS00332">
    <property type="entry name" value="SOD_CU_ZN_2"/>
    <property type="match status" value="1"/>
</dbReference>
<evidence type="ECO:0000256" key="2">
    <source>
        <dbReference type="ARBA" id="ARBA00004601"/>
    </source>
</evidence>
<keyword evidence="18" id="KW-1185">Reference proteome</keyword>
<evidence type="ECO:0000256" key="9">
    <source>
        <dbReference type="ARBA" id="ARBA00023002"/>
    </source>
</evidence>
<comment type="subcellular location">
    <subcellularLocation>
        <location evidence="2">Golgi apparatus</location>
        <location evidence="2">trans-Golgi network</location>
    </subcellularLocation>
    <subcellularLocation>
        <location evidence="1">Secreted</location>
        <location evidence="1">Extracellular space</location>
    </subcellularLocation>
</comment>
<comment type="function">
    <text evidence="14">Protect the extracellular space from toxic effect of reactive oxygen intermediates by converting superoxide radicals into hydrogen peroxide and oxygen.</text>
</comment>
<dbReference type="EC" id="1.15.1.1" evidence="15"/>
<dbReference type="FunFam" id="2.60.40.200:FF:000008">
    <property type="entry name" value="Superoxide dismutase [Cu-Zn]"/>
    <property type="match status" value="1"/>
</dbReference>
<evidence type="ECO:0000256" key="15">
    <source>
        <dbReference type="RuleBase" id="RU000393"/>
    </source>
</evidence>
<comment type="function">
    <text evidence="15">Destroys radicals which are normally produced within the cells and which are toxic to biological systems.</text>
</comment>
<dbReference type="Pfam" id="PF00080">
    <property type="entry name" value="Sod_Cu"/>
    <property type="match status" value="1"/>
</dbReference>
<name>A0A668RWV4_OREAU</name>
<comment type="cofactor">
    <cofactor evidence="15">
        <name>Cu cation</name>
        <dbReference type="ChEBI" id="CHEBI:23378"/>
    </cofactor>
    <text evidence="15">Binds 1 copper ion per subunit.</text>
</comment>
<keyword evidence="5 15" id="KW-0479">Metal-binding</keyword>
<evidence type="ECO:0000256" key="7">
    <source>
        <dbReference type="ARBA" id="ARBA00022833"/>
    </source>
</evidence>
<dbReference type="CDD" id="cd00305">
    <property type="entry name" value="Cu-Zn_Superoxide_Dismutase"/>
    <property type="match status" value="1"/>
</dbReference>
<keyword evidence="6" id="KW-0732">Signal</keyword>
<reference evidence="17" key="2">
    <citation type="submission" date="2025-09" db="UniProtKB">
        <authorList>
            <consortium name="Ensembl"/>
        </authorList>
    </citation>
    <scope>IDENTIFICATION</scope>
</reference>
<evidence type="ECO:0000256" key="4">
    <source>
        <dbReference type="ARBA" id="ARBA00022525"/>
    </source>
</evidence>
<dbReference type="GO" id="GO:0004784">
    <property type="term" value="F:superoxide dismutase activity"/>
    <property type="evidence" value="ECO:0007669"/>
    <property type="project" value="UniProtKB-EC"/>
</dbReference>
<keyword evidence="13" id="KW-0325">Glycoprotein</keyword>
<comment type="catalytic activity">
    <reaction evidence="15">
        <text>2 superoxide + 2 H(+) = H2O2 + O2</text>
        <dbReference type="Rhea" id="RHEA:20696"/>
        <dbReference type="ChEBI" id="CHEBI:15378"/>
        <dbReference type="ChEBI" id="CHEBI:15379"/>
        <dbReference type="ChEBI" id="CHEBI:16240"/>
        <dbReference type="ChEBI" id="CHEBI:18421"/>
        <dbReference type="EC" id="1.15.1.1"/>
    </reaction>
</comment>
<feature type="domain" description="Superoxide dismutase copper/zinc binding" evidence="16">
    <location>
        <begin position="142"/>
        <end position="273"/>
    </location>
</feature>
<dbReference type="OMA" id="DGSLWKY"/>
<evidence type="ECO:0000313" key="17">
    <source>
        <dbReference type="Ensembl" id="ENSOABP00000004726.2"/>
    </source>
</evidence>
<keyword evidence="11" id="KW-0333">Golgi apparatus</keyword>
<evidence type="ECO:0000256" key="14">
    <source>
        <dbReference type="ARBA" id="ARBA00060347"/>
    </source>
</evidence>
<dbReference type="PANTHER" id="PTHR10003">
    <property type="entry name" value="SUPEROXIDE DISMUTASE CU-ZN -RELATED"/>
    <property type="match status" value="1"/>
</dbReference>
<evidence type="ECO:0000256" key="10">
    <source>
        <dbReference type="ARBA" id="ARBA00023008"/>
    </source>
</evidence>
<sequence>MFLLVSTVGLNISRFTHQMIKRRVKSLAPPSPNSNAHPLTRLYTTLFGNALHPHPADCSARLVKTVTFNLQPFLRLLQMTMHRYATVGILEAALLVLLAGCQQCVLASSDTLAPEVLQNNGTLYAVCKVRPSTSLPEDLPKVYGHVLFKQDHPQEKVKVLLRFSGFPRDGSPEPRAVHIHQYGDLSRGCDSTGGHYNPYGVNHPNHPGDFGNFEPQQGKINTMLESDATLFGSLSVFGRAVVIHEKIDDLGRGGDAGSLLHGNAGRRLACCIIGVSSPNLWNMNLKQYSRQLRRN</sequence>
<evidence type="ECO:0000256" key="13">
    <source>
        <dbReference type="ARBA" id="ARBA00023180"/>
    </source>
</evidence>
<organism evidence="17 18">
    <name type="scientific">Oreochromis aureus</name>
    <name type="common">Israeli tilapia</name>
    <name type="synonym">Chromis aureus</name>
    <dbReference type="NCBI Taxonomy" id="47969"/>
    <lineage>
        <taxon>Eukaryota</taxon>
        <taxon>Metazoa</taxon>
        <taxon>Chordata</taxon>
        <taxon>Craniata</taxon>
        <taxon>Vertebrata</taxon>
        <taxon>Euteleostomi</taxon>
        <taxon>Actinopterygii</taxon>
        <taxon>Neopterygii</taxon>
        <taxon>Teleostei</taxon>
        <taxon>Neoteleostei</taxon>
        <taxon>Acanthomorphata</taxon>
        <taxon>Ovalentaria</taxon>
        <taxon>Cichlomorphae</taxon>
        <taxon>Cichliformes</taxon>
        <taxon>Cichlidae</taxon>
        <taxon>African cichlids</taxon>
        <taxon>Pseudocrenilabrinae</taxon>
        <taxon>Oreochromini</taxon>
        <taxon>Oreochromis</taxon>
    </lineage>
</organism>
<keyword evidence="9 15" id="KW-0560">Oxidoreductase</keyword>
<dbReference type="GO" id="GO:0005794">
    <property type="term" value="C:Golgi apparatus"/>
    <property type="evidence" value="ECO:0007669"/>
    <property type="project" value="UniProtKB-SubCell"/>
</dbReference>
<keyword evidence="7 15" id="KW-0862">Zinc</keyword>
<evidence type="ECO:0000256" key="11">
    <source>
        <dbReference type="ARBA" id="ARBA00023034"/>
    </source>
</evidence>
<evidence type="ECO:0000256" key="3">
    <source>
        <dbReference type="ARBA" id="ARBA00010457"/>
    </source>
</evidence>
<dbReference type="GO" id="GO:0005576">
    <property type="term" value="C:extracellular region"/>
    <property type="evidence" value="ECO:0007669"/>
    <property type="project" value="UniProtKB-SubCell"/>
</dbReference>
<evidence type="ECO:0000256" key="1">
    <source>
        <dbReference type="ARBA" id="ARBA00004239"/>
    </source>
</evidence>
<dbReference type="InterPro" id="IPR036423">
    <property type="entry name" value="SOD-like_Cu/Zn_dom_sf"/>
</dbReference>
<protein>
    <recommendedName>
        <fullName evidence="15">Superoxide dismutase [Cu-Zn]</fullName>
        <ecNumber evidence="15">1.15.1.1</ecNumber>
    </recommendedName>
</protein>
<dbReference type="Proteomes" id="UP000472276">
    <property type="component" value="Unassembled WGS sequence"/>
</dbReference>
<dbReference type="InterPro" id="IPR001424">
    <property type="entry name" value="SOD_Cu_Zn_dom"/>
</dbReference>
<evidence type="ECO:0000256" key="12">
    <source>
        <dbReference type="ARBA" id="ARBA00023157"/>
    </source>
</evidence>
<dbReference type="InterPro" id="IPR024134">
    <property type="entry name" value="SOD_Cu/Zn_/chaperone"/>
</dbReference>
<proteinExistence type="inferred from homology"/>
<dbReference type="GO" id="GO:0005507">
    <property type="term" value="F:copper ion binding"/>
    <property type="evidence" value="ECO:0007669"/>
    <property type="project" value="InterPro"/>
</dbReference>
<accession>A0A668RWV4</accession>
<evidence type="ECO:0000259" key="16">
    <source>
        <dbReference type="Pfam" id="PF00080"/>
    </source>
</evidence>
<keyword evidence="10 15" id="KW-0186">Copper</keyword>
<reference evidence="17" key="1">
    <citation type="submission" date="2025-08" db="UniProtKB">
        <authorList>
            <consortium name="Ensembl"/>
        </authorList>
    </citation>
    <scope>IDENTIFICATION</scope>
</reference>
<keyword evidence="8" id="KW-0049">Antioxidant</keyword>
<dbReference type="PRINTS" id="PR00068">
    <property type="entry name" value="CUZNDISMTASE"/>
</dbReference>
<dbReference type="SUPFAM" id="SSF49329">
    <property type="entry name" value="Cu,Zn superoxide dismutase-like"/>
    <property type="match status" value="1"/>
</dbReference>
<keyword evidence="12" id="KW-1015">Disulfide bond</keyword>
<comment type="similarity">
    <text evidence="3 15">Belongs to the Cu-Zn superoxide dismutase family.</text>
</comment>
<evidence type="ECO:0000256" key="8">
    <source>
        <dbReference type="ARBA" id="ARBA00022862"/>
    </source>
</evidence>
<dbReference type="InterPro" id="IPR018152">
    <property type="entry name" value="SOD_Cu/Zn_BS"/>
</dbReference>
<dbReference type="AlphaFoldDB" id="A0A668RWV4"/>